<dbReference type="AlphaFoldDB" id="A0A914CNA0"/>
<evidence type="ECO:0000313" key="2">
    <source>
        <dbReference type="Proteomes" id="UP000887540"/>
    </source>
</evidence>
<protein>
    <submittedName>
        <fullName evidence="3">Uncharacterized protein</fullName>
    </submittedName>
</protein>
<sequence>MKEAYESIKEANVIHNSQSKTSASLKNNTKKISKNDKTSTVYQSIEAKLKIHLELIVMTVLFIVFIYSSYFNMQSRTNEPIKSWIFVGLLVIHVGLVMIPFISNELYSETLTKFLWPVLYFIVSGLFGNGIFIGVAKENG</sequence>
<evidence type="ECO:0000256" key="1">
    <source>
        <dbReference type="SAM" id="Phobius"/>
    </source>
</evidence>
<organism evidence="2 3">
    <name type="scientific">Acrobeloides nanus</name>
    <dbReference type="NCBI Taxonomy" id="290746"/>
    <lineage>
        <taxon>Eukaryota</taxon>
        <taxon>Metazoa</taxon>
        <taxon>Ecdysozoa</taxon>
        <taxon>Nematoda</taxon>
        <taxon>Chromadorea</taxon>
        <taxon>Rhabditida</taxon>
        <taxon>Tylenchina</taxon>
        <taxon>Cephalobomorpha</taxon>
        <taxon>Cephaloboidea</taxon>
        <taxon>Cephalobidae</taxon>
        <taxon>Acrobeloides</taxon>
    </lineage>
</organism>
<keyword evidence="1" id="KW-0472">Membrane</keyword>
<keyword evidence="1" id="KW-1133">Transmembrane helix</keyword>
<dbReference type="WBParaSite" id="ACRNAN_scaffold12471.g12037.t1">
    <property type="protein sequence ID" value="ACRNAN_scaffold12471.g12037.t1"/>
    <property type="gene ID" value="ACRNAN_scaffold12471.g12037"/>
</dbReference>
<feature type="transmembrane region" description="Helical" evidence="1">
    <location>
        <begin position="83"/>
        <end position="102"/>
    </location>
</feature>
<dbReference type="Proteomes" id="UP000887540">
    <property type="component" value="Unplaced"/>
</dbReference>
<accession>A0A914CNA0</accession>
<keyword evidence="1" id="KW-0812">Transmembrane</keyword>
<reference evidence="3" key="1">
    <citation type="submission" date="2022-11" db="UniProtKB">
        <authorList>
            <consortium name="WormBaseParasite"/>
        </authorList>
    </citation>
    <scope>IDENTIFICATION</scope>
</reference>
<keyword evidence="2" id="KW-1185">Reference proteome</keyword>
<proteinExistence type="predicted"/>
<evidence type="ECO:0000313" key="3">
    <source>
        <dbReference type="WBParaSite" id="ACRNAN_scaffold12471.g12037.t1"/>
    </source>
</evidence>
<name>A0A914CNA0_9BILA</name>
<feature type="transmembrane region" description="Helical" evidence="1">
    <location>
        <begin position="51"/>
        <end position="71"/>
    </location>
</feature>
<feature type="transmembrane region" description="Helical" evidence="1">
    <location>
        <begin position="114"/>
        <end position="136"/>
    </location>
</feature>